<dbReference type="InterPro" id="IPR025510">
    <property type="entry name" value="DUF4397"/>
</dbReference>
<dbReference type="RefSeq" id="WP_218323876.1">
    <property type="nucleotide sequence ID" value="NZ_JAEEGC010000208.1"/>
</dbReference>
<reference evidence="2" key="1">
    <citation type="submission" date="2020-12" db="EMBL/GenBank/DDBJ databases">
        <title>Clostridium thailandense sp. nov., a novel acetogenic bacterium isolated from peat land soil in Thailand.</title>
        <authorList>
            <person name="Chaikitkaew S."/>
            <person name="Birkeland N.K."/>
        </authorList>
    </citation>
    <scope>NUCLEOTIDE SEQUENCE</scope>
    <source>
        <strain evidence="2">PL3</strain>
    </source>
</reference>
<organism evidence="2 3">
    <name type="scientific">Clostridium thailandense</name>
    <dbReference type="NCBI Taxonomy" id="2794346"/>
    <lineage>
        <taxon>Bacteria</taxon>
        <taxon>Bacillati</taxon>
        <taxon>Bacillota</taxon>
        <taxon>Clostridia</taxon>
        <taxon>Eubacteriales</taxon>
        <taxon>Clostridiaceae</taxon>
        <taxon>Clostridium</taxon>
    </lineage>
</organism>
<comment type="caution">
    <text evidence="2">The sequence shown here is derived from an EMBL/GenBank/DDBJ whole genome shotgun (WGS) entry which is preliminary data.</text>
</comment>
<protein>
    <submittedName>
        <fullName evidence="2">DUF4397 domain-containing protein</fullName>
    </submittedName>
</protein>
<evidence type="ECO:0000313" key="2">
    <source>
        <dbReference type="EMBL" id="MBV7276799.1"/>
    </source>
</evidence>
<dbReference type="Pfam" id="PF14344">
    <property type="entry name" value="DUF4397"/>
    <property type="match status" value="2"/>
</dbReference>
<accession>A0A949X4M8</accession>
<dbReference type="AlphaFoldDB" id="A0A949X4M8"/>
<evidence type="ECO:0000259" key="1">
    <source>
        <dbReference type="Pfam" id="PF14344"/>
    </source>
</evidence>
<keyword evidence="3" id="KW-1185">Reference proteome</keyword>
<feature type="domain" description="DUF4397" evidence="1">
    <location>
        <begin position="137"/>
        <end position="205"/>
    </location>
</feature>
<evidence type="ECO:0000313" key="3">
    <source>
        <dbReference type="Proteomes" id="UP000694308"/>
    </source>
</evidence>
<gene>
    <name evidence="2" type="ORF">I6U48_28400</name>
</gene>
<dbReference type="Proteomes" id="UP000694308">
    <property type="component" value="Unassembled WGS sequence"/>
</dbReference>
<sequence>MFICPFASRHNNLFRVPASYIRILHASPGSPAVDIYINNNPTISGLAYKGFTDYMPIPSGSYNIKVYAAGSQGRPIINTNLFIPDGIIYTLAIIGTLPNISLLPIEDTRRPIIQGKTLLRFSHLSPDAPKVDVTLPDGTALFKNVEYKQITRYIPVNPGKYRVNLRIAGTNDIVLDVPNINLYPDRFYTIYAIGLTDKNPPLQVLIPLDGNSYLYS</sequence>
<proteinExistence type="predicted"/>
<feature type="domain" description="DUF4397" evidence="1">
    <location>
        <begin position="19"/>
        <end position="134"/>
    </location>
</feature>
<dbReference type="EMBL" id="JAEEGC010000208">
    <property type="protein sequence ID" value="MBV7276799.1"/>
    <property type="molecule type" value="Genomic_DNA"/>
</dbReference>
<name>A0A949X4M8_9CLOT</name>